<feature type="transmembrane region" description="Helical" evidence="1">
    <location>
        <begin position="192"/>
        <end position="209"/>
    </location>
</feature>
<feature type="transmembrane region" description="Helical" evidence="1">
    <location>
        <begin position="131"/>
        <end position="156"/>
    </location>
</feature>
<keyword evidence="1" id="KW-1133">Transmembrane helix</keyword>
<reference evidence="2" key="2">
    <citation type="submission" date="2020-09" db="EMBL/GenBank/DDBJ databases">
        <authorList>
            <person name="Sun Q."/>
            <person name="Kim S."/>
        </authorList>
    </citation>
    <scope>NUCLEOTIDE SEQUENCE</scope>
    <source>
        <strain evidence="2">KCTC 12988</strain>
    </source>
</reference>
<keyword evidence="1" id="KW-0812">Transmembrane</keyword>
<keyword evidence="1" id="KW-0472">Membrane</keyword>
<dbReference type="Proteomes" id="UP000644507">
    <property type="component" value="Unassembled WGS sequence"/>
</dbReference>
<feature type="transmembrane region" description="Helical" evidence="1">
    <location>
        <begin position="168"/>
        <end position="186"/>
    </location>
</feature>
<feature type="transmembrane region" description="Helical" evidence="1">
    <location>
        <begin position="426"/>
        <end position="445"/>
    </location>
</feature>
<protein>
    <submittedName>
        <fullName evidence="2">Uncharacterized protein</fullName>
    </submittedName>
</protein>
<organism evidence="2 3">
    <name type="scientific">Roseibacillus persicicus</name>
    <dbReference type="NCBI Taxonomy" id="454148"/>
    <lineage>
        <taxon>Bacteria</taxon>
        <taxon>Pseudomonadati</taxon>
        <taxon>Verrucomicrobiota</taxon>
        <taxon>Verrucomicrobiia</taxon>
        <taxon>Verrucomicrobiales</taxon>
        <taxon>Verrucomicrobiaceae</taxon>
        <taxon>Roseibacillus</taxon>
    </lineage>
</organism>
<feature type="transmembrane region" description="Helical" evidence="1">
    <location>
        <begin position="214"/>
        <end position="234"/>
    </location>
</feature>
<feature type="transmembrane region" description="Helical" evidence="1">
    <location>
        <begin position="246"/>
        <end position="267"/>
    </location>
</feature>
<keyword evidence="3" id="KW-1185">Reference proteome</keyword>
<sequence>MLLADAPETVLPPKTWRTTALRVLFWLFMLSFAFDYRAETPTTISTLVQYGFLAMAAGVTGLIVIIGAPFLAVRPGAWLLGIWALFLAFMAGNAILQDVPFTRFLKTGLPFFLTFAAMLNSHITASSGVRLAHLATPVFVVAMINIVWRIVFGLAFTSVDLDTARSEILSPALSWSAAFIGCSILLRNKFHWTMLLAIAALFTAMLLSITRSLIFPITASALATSLFFAFGLQWGAFRLQDLFKRILPVVVVVIAGLTLVVGIFVAFPNSLDRWQERLFSPTDDRNMANDPSLLTRQAEAKAIFDTLDREPLRYVNGMGVGASFYWDDDYFPELYMVYDREDLELMSSDIWFAGHSIWTYSLFSGGFIALTAFIGLFVAAIAFSISSAAANASSPGPDYWLLFLPAVASICILSESATSNPFDERLLGMIFGATFSFAQAGYVRAFHLRNADTPNQRPASPIL</sequence>
<evidence type="ECO:0000313" key="2">
    <source>
        <dbReference type="EMBL" id="GHC63908.1"/>
    </source>
</evidence>
<accession>A0A918WMH4</accession>
<dbReference type="EMBL" id="BMXI01000017">
    <property type="protein sequence ID" value="GHC63908.1"/>
    <property type="molecule type" value="Genomic_DNA"/>
</dbReference>
<evidence type="ECO:0000256" key="1">
    <source>
        <dbReference type="SAM" id="Phobius"/>
    </source>
</evidence>
<gene>
    <name evidence="2" type="ORF">GCM10007100_34380</name>
</gene>
<feature type="transmembrane region" description="Helical" evidence="1">
    <location>
        <begin position="77"/>
        <end position="96"/>
    </location>
</feature>
<dbReference type="AlphaFoldDB" id="A0A918WMH4"/>
<feature type="transmembrane region" description="Helical" evidence="1">
    <location>
        <begin position="50"/>
        <end position="71"/>
    </location>
</feature>
<feature type="transmembrane region" description="Helical" evidence="1">
    <location>
        <begin position="108"/>
        <end position="125"/>
    </location>
</feature>
<evidence type="ECO:0000313" key="3">
    <source>
        <dbReference type="Proteomes" id="UP000644507"/>
    </source>
</evidence>
<dbReference type="RefSeq" id="WP_189572820.1">
    <property type="nucleotide sequence ID" value="NZ_BMXI01000017.1"/>
</dbReference>
<reference evidence="2" key="1">
    <citation type="journal article" date="2014" name="Int. J. Syst. Evol. Microbiol.">
        <title>Complete genome sequence of Corynebacterium casei LMG S-19264T (=DSM 44701T), isolated from a smear-ripened cheese.</title>
        <authorList>
            <consortium name="US DOE Joint Genome Institute (JGI-PGF)"/>
            <person name="Walter F."/>
            <person name="Albersmeier A."/>
            <person name="Kalinowski J."/>
            <person name="Ruckert C."/>
        </authorList>
    </citation>
    <scope>NUCLEOTIDE SEQUENCE</scope>
    <source>
        <strain evidence="2">KCTC 12988</strain>
    </source>
</reference>
<proteinExistence type="predicted"/>
<comment type="caution">
    <text evidence="2">The sequence shown here is derived from an EMBL/GenBank/DDBJ whole genome shotgun (WGS) entry which is preliminary data.</text>
</comment>
<feature type="transmembrane region" description="Helical" evidence="1">
    <location>
        <begin position="397"/>
        <end position="414"/>
    </location>
</feature>
<name>A0A918WMH4_9BACT</name>
<feature type="transmembrane region" description="Helical" evidence="1">
    <location>
        <begin position="357"/>
        <end position="385"/>
    </location>
</feature>
<feature type="transmembrane region" description="Helical" evidence="1">
    <location>
        <begin position="20"/>
        <end position="38"/>
    </location>
</feature>